<dbReference type="Proteomes" id="UP000654257">
    <property type="component" value="Unassembled WGS sequence"/>
</dbReference>
<reference evidence="1" key="1">
    <citation type="journal article" date="2014" name="Int. J. Syst. Evol. Microbiol.">
        <title>Complete genome sequence of Corynebacterium casei LMG S-19264T (=DSM 44701T), isolated from a smear-ripened cheese.</title>
        <authorList>
            <consortium name="US DOE Joint Genome Institute (JGI-PGF)"/>
            <person name="Walter F."/>
            <person name="Albersmeier A."/>
            <person name="Kalinowski J."/>
            <person name="Ruckert C."/>
        </authorList>
    </citation>
    <scope>NUCLEOTIDE SEQUENCE</scope>
    <source>
        <strain evidence="1">CCM 7905</strain>
    </source>
</reference>
<dbReference type="AlphaFoldDB" id="A0A917FVY0"/>
<dbReference type="InterPro" id="IPR017519">
    <property type="entry name" value="CHP03085"/>
</dbReference>
<dbReference type="RefSeq" id="WP_188544857.1">
    <property type="nucleotide sequence ID" value="NZ_BMCU01000002.1"/>
</dbReference>
<keyword evidence="2" id="KW-1185">Reference proteome</keyword>
<organism evidence="1 2">
    <name type="scientific">Rhodococcoides trifolii</name>
    <dbReference type="NCBI Taxonomy" id="908250"/>
    <lineage>
        <taxon>Bacteria</taxon>
        <taxon>Bacillati</taxon>
        <taxon>Actinomycetota</taxon>
        <taxon>Actinomycetes</taxon>
        <taxon>Mycobacteriales</taxon>
        <taxon>Nocardiaceae</taxon>
        <taxon>Rhodococcoides</taxon>
    </lineage>
</organism>
<dbReference type="NCBIfam" id="TIGR03083">
    <property type="entry name" value="maleylpyruvate isomerase family mycothiol-dependent enzyme"/>
    <property type="match status" value="1"/>
</dbReference>
<evidence type="ECO:0000313" key="2">
    <source>
        <dbReference type="Proteomes" id="UP000654257"/>
    </source>
</evidence>
<accession>A0A917FVY0</accession>
<dbReference type="EMBL" id="BMCU01000002">
    <property type="protein sequence ID" value="GGG07939.1"/>
    <property type="molecule type" value="Genomic_DNA"/>
</dbReference>
<protein>
    <submittedName>
        <fullName evidence="1">TIGR03085 family protein</fullName>
    </submittedName>
</protein>
<evidence type="ECO:0000313" key="1">
    <source>
        <dbReference type="EMBL" id="GGG07939.1"/>
    </source>
</evidence>
<sequence length="208" mass="23112">MSFASRERQDLATTMVEMGPDAPTLCGDWTVRDLAAHLVIRERRFDAMAGIFLPPLAGYTEKVQKSVARTPWPDLVADLRSGPPIWSPYKLLDSQVNVHEMFVHHEDVRRAGPGEWTARTLSTDTQTALWRFVRLMGRLSYRTSPVGVTVVAPGGRREVLRGGRRGDVVLRGEPSELLLHALGRDAVDLEFEGDQADIDALNAVDRAV</sequence>
<comment type="caution">
    <text evidence="1">The sequence shown here is derived from an EMBL/GenBank/DDBJ whole genome shotgun (WGS) entry which is preliminary data.</text>
</comment>
<dbReference type="InterPro" id="IPR017517">
    <property type="entry name" value="Maleyloyr_isom"/>
</dbReference>
<reference evidence="1" key="2">
    <citation type="submission" date="2020-09" db="EMBL/GenBank/DDBJ databases">
        <authorList>
            <person name="Sun Q."/>
            <person name="Sedlacek I."/>
        </authorList>
    </citation>
    <scope>NUCLEOTIDE SEQUENCE</scope>
    <source>
        <strain evidence="1">CCM 7905</strain>
    </source>
</reference>
<proteinExistence type="predicted"/>
<dbReference type="InterPro" id="IPR034660">
    <property type="entry name" value="DinB/YfiT-like"/>
</dbReference>
<dbReference type="NCBIfam" id="TIGR03085">
    <property type="entry name" value="TIGR03085 family metal-binding protein"/>
    <property type="match status" value="1"/>
</dbReference>
<name>A0A917FVY0_9NOCA</name>
<gene>
    <name evidence="1" type="ORF">GCM10007304_22520</name>
</gene>
<dbReference type="SUPFAM" id="SSF109854">
    <property type="entry name" value="DinB/YfiT-like putative metalloenzymes"/>
    <property type="match status" value="1"/>
</dbReference>